<dbReference type="Proteomes" id="UP000194141">
    <property type="component" value="Unassembled WGS sequence"/>
</dbReference>
<accession>A0A1X4XUW1</accession>
<evidence type="ECO:0000313" key="2">
    <source>
        <dbReference type="Proteomes" id="UP000194141"/>
    </source>
</evidence>
<dbReference type="AlphaFoldDB" id="A0A1X4XUW1"/>
<protein>
    <submittedName>
        <fullName evidence="1">Uncharacterized protein</fullName>
    </submittedName>
</protein>
<reference evidence="1 2" key="1">
    <citation type="journal article" date="2017" name="Front. Microbiol.">
        <title>Genome Sequence of Desulfurella amilsii Strain TR1 and Comparative Genomics of Desulfurellaceae Family.</title>
        <authorList>
            <person name="Florentino A.P."/>
            <person name="Stams A.J."/>
            <person name="Sanchez-Andrea I."/>
        </authorList>
    </citation>
    <scope>NUCLEOTIDE SEQUENCE [LARGE SCALE GENOMIC DNA]</scope>
    <source>
        <strain evidence="1 2">TR1</strain>
    </source>
</reference>
<evidence type="ECO:0000313" key="1">
    <source>
        <dbReference type="EMBL" id="OSS41315.1"/>
    </source>
</evidence>
<comment type="caution">
    <text evidence="1">The sequence shown here is derived from an EMBL/GenBank/DDBJ whole genome shotgun (WGS) entry which is preliminary data.</text>
</comment>
<dbReference type="EMBL" id="MDSU01000018">
    <property type="protein sequence ID" value="OSS41315.1"/>
    <property type="molecule type" value="Genomic_DNA"/>
</dbReference>
<keyword evidence="2" id="KW-1185">Reference proteome</keyword>
<organism evidence="1 2">
    <name type="scientific">Desulfurella amilsii</name>
    <dbReference type="NCBI Taxonomy" id="1562698"/>
    <lineage>
        <taxon>Bacteria</taxon>
        <taxon>Pseudomonadati</taxon>
        <taxon>Campylobacterota</taxon>
        <taxon>Desulfurellia</taxon>
        <taxon>Desulfurellales</taxon>
        <taxon>Desulfurellaceae</taxon>
        <taxon>Desulfurella</taxon>
    </lineage>
</organism>
<proteinExistence type="predicted"/>
<sequence length="54" mass="6450">MKNYFVKRNISSNVSLNYKTPMSIYKAGIKEASVNWDNKEFNLRKEYTLKIWTS</sequence>
<name>A0A1X4XUW1_9BACT</name>
<gene>
    <name evidence="1" type="ORF">DESAMIL20_868</name>
</gene>
<dbReference type="STRING" id="1562698.DESAMIL20_868"/>